<organism evidence="2 3">
    <name type="scientific">Blumeria hordei</name>
    <name type="common">Barley powdery mildew</name>
    <name type="synonym">Blumeria graminis f. sp. hordei</name>
    <dbReference type="NCBI Taxonomy" id="2867405"/>
    <lineage>
        <taxon>Eukaryota</taxon>
        <taxon>Fungi</taxon>
        <taxon>Dikarya</taxon>
        <taxon>Ascomycota</taxon>
        <taxon>Pezizomycotina</taxon>
        <taxon>Leotiomycetes</taxon>
        <taxon>Erysiphales</taxon>
        <taxon>Erysiphaceae</taxon>
        <taxon>Blumeria</taxon>
    </lineage>
</organism>
<dbReference type="Proteomes" id="UP000275772">
    <property type="component" value="Unassembled WGS sequence"/>
</dbReference>
<sequence>MTVELNPRMTSRKRHDKEPPGHKFVPNNDGELKKRRHIKVSGVRYHNMKGVLALKSEEKGFQDKSELK</sequence>
<dbReference type="AlphaFoldDB" id="A0A383UNV2"/>
<dbReference type="EMBL" id="UNSH01000041">
    <property type="protein sequence ID" value="SZF01993.1"/>
    <property type="molecule type" value="Genomic_DNA"/>
</dbReference>
<evidence type="ECO:0000313" key="2">
    <source>
        <dbReference type="EMBL" id="SZF01993.1"/>
    </source>
</evidence>
<accession>A0A383UNV2</accession>
<evidence type="ECO:0000313" key="3">
    <source>
        <dbReference type="Proteomes" id="UP000275772"/>
    </source>
</evidence>
<dbReference type="VEuPathDB" id="FungiDB:BLGHR1_12770"/>
<proteinExistence type="predicted"/>
<reference evidence="2 3" key="1">
    <citation type="submission" date="2017-11" db="EMBL/GenBank/DDBJ databases">
        <authorList>
            <person name="Kracher B."/>
        </authorList>
    </citation>
    <scope>NUCLEOTIDE SEQUENCE [LARGE SCALE GENOMIC DNA]</scope>
    <source>
        <strain evidence="2 3">RACE1</strain>
    </source>
</reference>
<gene>
    <name evidence="2" type="ORF">BLGHR1_12770</name>
</gene>
<feature type="region of interest" description="Disordered" evidence="1">
    <location>
        <begin position="1"/>
        <end position="30"/>
    </location>
</feature>
<name>A0A383UNV2_BLUHO</name>
<evidence type="ECO:0000256" key="1">
    <source>
        <dbReference type="SAM" id="MobiDB-lite"/>
    </source>
</evidence>
<protein>
    <submittedName>
        <fullName evidence="2">Uncharacterized protein</fullName>
    </submittedName>
</protein>